<evidence type="ECO:0000259" key="14">
    <source>
        <dbReference type="PROSITE" id="PS50975"/>
    </source>
</evidence>
<dbReference type="InterPro" id="IPR020559">
    <property type="entry name" value="PRibGlycinamide_synth_CS"/>
</dbReference>
<dbReference type="Pfam" id="PF01071">
    <property type="entry name" value="GARS_A"/>
    <property type="match status" value="1"/>
</dbReference>
<proteinExistence type="inferred from homology"/>
<dbReference type="SUPFAM" id="SSF52440">
    <property type="entry name" value="PreATP-grasp domain"/>
    <property type="match status" value="1"/>
</dbReference>
<dbReference type="InterPro" id="IPR020561">
    <property type="entry name" value="PRibGlycinamid_synth_ATP-grasp"/>
</dbReference>
<dbReference type="PROSITE" id="PS50975">
    <property type="entry name" value="ATP_GRASP"/>
    <property type="match status" value="1"/>
</dbReference>
<evidence type="ECO:0000256" key="10">
    <source>
        <dbReference type="ARBA" id="ARBA00042242"/>
    </source>
</evidence>
<evidence type="ECO:0000256" key="5">
    <source>
        <dbReference type="ARBA" id="ARBA00022598"/>
    </source>
</evidence>
<evidence type="ECO:0000256" key="12">
    <source>
        <dbReference type="HAMAP-Rule" id="MF_00138"/>
    </source>
</evidence>
<dbReference type="Proteomes" id="UP000298200">
    <property type="component" value="Unassembled WGS sequence"/>
</dbReference>
<accession>A0ABY2M522</accession>
<dbReference type="Pfam" id="PF02844">
    <property type="entry name" value="GARS_N"/>
    <property type="match status" value="1"/>
</dbReference>
<dbReference type="Pfam" id="PF02843">
    <property type="entry name" value="GARS_C"/>
    <property type="match status" value="1"/>
</dbReference>
<keyword evidence="5 12" id="KW-0436">Ligase</keyword>
<keyword evidence="16" id="KW-1185">Reference proteome</keyword>
<dbReference type="Gene3D" id="3.30.1490.20">
    <property type="entry name" value="ATP-grasp fold, A domain"/>
    <property type="match status" value="1"/>
</dbReference>
<evidence type="ECO:0000256" key="1">
    <source>
        <dbReference type="ARBA" id="ARBA00001936"/>
    </source>
</evidence>
<dbReference type="SUPFAM" id="SSF51246">
    <property type="entry name" value="Rudiment single hybrid motif"/>
    <property type="match status" value="1"/>
</dbReference>
<gene>
    <name evidence="12" type="primary">purD</name>
    <name evidence="15" type="ORF">EHQ46_04115</name>
</gene>
<dbReference type="InterPro" id="IPR020562">
    <property type="entry name" value="PRibGlycinamide_synth_N"/>
</dbReference>
<dbReference type="NCBIfam" id="TIGR00877">
    <property type="entry name" value="purD"/>
    <property type="match status" value="1"/>
</dbReference>
<dbReference type="Gene3D" id="3.30.470.20">
    <property type="entry name" value="ATP-grasp fold, B domain"/>
    <property type="match status" value="1"/>
</dbReference>
<evidence type="ECO:0000256" key="6">
    <source>
        <dbReference type="ARBA" id="ARBA00022741"/>
    </source>
</evidence>
<protein>
    <recommendedName>
        <fullName evidence="4 12">Phosphoribosylamine--glycine ligase</fullName>
        <ecNumber evidence="4 12">6.3.4.13</ecNumber>
    </recommendedName>
    <alternativeName>
        <fullName evidence="12">GARS</fullName>
    </alternativeName>
    <alternativeName>
        <fullName evidence="10 12">Glycinamide ribonucleotide synthetase</fullName>
    </alternativeName>
    <alternativeName>
        <fullName evidence="11 12">Phosphoribosylglycinamide synthetase</fullName>
    </alternativeName>
</protein>
<dbReference type="EMBL" id="RQFU01000005">
    <property type="protein sequence ID" value="TGL24310.1"/>
    <property type="molecule type" value="Genomic_DNA"/>
</dbReference>
<evidence type="ECO:0000256" key="8">
    <source>
        <dbReference type="ARBA" id="ARBA00022840"/>
    </source>
</evidence>
<organism evidence="15 16">
    <name type="scientific">Leptospira yanagawae</name>
    <dbReference type="NCBI Taxonomy" id="293069"/>
    <lineage>
        <taxon>Bacteria</taxon>
        <taxon>Pseudomonadati</taxon>
        <taxon>Spirochaetota</taxon>
        <taxon>Spirochaetia</taxon>
        <taxon>Leptospirales</taxon>
        <taxon>Leptospiraceae</taxon>
        <taxon>Leptospira</taxon>
    </lineage>
</organism>
<comment type="cofactor">
    <cofactor evidence="1">
        <name>Mn(2+)</name>
        <dbReference type="ChEBI" id="CHEBI:29035"/>
    </cofactor>
</comment>
<dbReference type="Gene3D" id="3.90.600.10">
    <property type="entry name" value="Phosphoribosylglycinamide synthetase, C-terminal domain"/>
    <property type="match status" value="1"/>
</dbReference>
<evidence type="ECO:0000313" key="15">
    <source>
        <dbReference type="EMBL" id="TGL24310.1"/>
    </source>
</evidence>
<dbReference type="HAMAP" id="MF_00138">
    <property type="entry name" value="GARS"/>
    <property type="match status" value="1"/>
</dbReference>
<dbReference type="InterPro" id="IPR000115">
    <property type="entry name" value="PRibGlycinamide_synth"/>
</dbReference>
<comment type="similarity">
    <text evidence="9 12">Belongs to the GARS family.</text>
</comment>
<dbReference type="GO" id="GO:0004637">
    <property type="term" value="F:phosphoribosylamine-glycine ligase activity"/>
    <property type="evidence" value="ECO:0007669"/>
    <property type="project" value="UniProtKB-EC"/>
</dbReference>
<comment type="pathway">
    <text evidence="3 12">Purine metabolism; IMP biosynthesis via de novo pathway; N(1)-(5-phospho-D-ribosyl)glycinamide from 5-phospho-alpha-D-ribose 1-diphosphate: step 2/2.</text>
</comment>
<dbReference type="PANTHER" id="PTHR43472">
    <property type="entry name" value="PHOSPHORIBOSYLAMINE--GLYCINE LIGASE"/>
    <property type="match status" value="1"/>
</dbReference>
<comment type="cofactor">
    <cofactor evidence="2">
        <name>Mg(2+)</name>
        <dbReference type="ChEBI" id="CHEBI:18420"/>
    </cofactor>
</comment>
<evidence type="ECO:0000313" key="16">
    <source>
        <dbReference type="Proteomes" id="UP000298200"/>
    </source>
</evidence>
<dbReference type="InterPro" id="IPR013815">
    <property type="entry name" value="ATP_grasp_subdomain_1"/>
</dbReference>
<evidence type="ECO:0000256" key="3">
    <source>
        <dbReference type="ARBA" id="ARBA00005174"/>
    </source>
</evidence>
<dbReference type="InterPro" id="IPR016185">
    <property type="entry name" value="PreATP-grasp_dom_sf"/>
</dbReference>
<keyword evidence="7 12" id="KW-0658">Purine biosynthesis</keyword>
<dbReference type="InterPro" id="IPR020560">
    <property type="entry name" value="PRibGlycinamide_synth_C-dom"/>
</dbReference>
<comment type="caution">
    <text evidence="15">The sequence shown here is derived from an EMBL/GenBank/DDBJ whole genome shotgun (WGS) entry which is preliminary data.</text>
</comment>
<dbReference type="InterPro" id="IPR037123">
    <property type="entry name" value="PRibGlycinamide_synth_C_sf"/>
</dbReference>
<evidence type="ECO:0000256" key="7">
    <source>
        <dbReference type="ARBA" id="ARBA00022755"/>
    </source>
</evidence>
<reference evidence="16" key="1">
    <citation type="journal article" date="2019" name="PLoS Negl. Trop. Dis.">
        <title>Revisiting the worldwide diversity of Leptospira species in the environment.</title>
        <authorList>
            <person name="Vincent A.T."/>
            <person name="Schiettekatte O."/>
            <person name="Bourhy P."/>
            <person name="Veyrier F.J."/>
            <person name="Picardeau M."/>
        </authorList>
    </citation>
    <scope>NUCLEOTIDE SEQUENCE [LARGE SCALE GENOMIC DNA]</scope>
    <source>
        <strain evidence="16">201800272</strain>
    </source>
</reference>
<dbReference type="PROSITE" id="PS00184">
    <property type="entry name" value="GARS"/>
    <property type="match status" value="1"/>
</dbReference>
<keyword evidence="6 13" id="KW-0547">Nucleotide-binding</keyword>
<dbReference type="SMART" id="SM01210">
    <property type="entry name" value="GARS_C"/>
    <property type="match status" value="1"/>
</dbReference>
<dbReference type="RefSeq" id="WP_135633618.1">
    <property type="nucleotide sequence ID" value="NZ_RQFU01000005.1"/>
</dbReference>
<dbReference type="SUPFAM" id="SSF56059">
    <property type="entry name" value="Glutathione synthetase ATP-binding domain-like"/>
    <property type="match status" value="1"/>
</dbReference>
<dbReference type="Gene3D" id="3.40.50.20">
    <property type="match status" value="1"/>
</dbReference>
<evidence type="ECO:0000256" key="11">
    <source>
        <dbReference type="ARBA" id="ARBA00042864"/>
    </source>
</evidence>
<dbReference type="InterPro" id="IPR011761">
    <property type="entry name" value="ATP-grasp"/>
</dbReference>
<evidence type="ECO:0000256" key="4">
    <source>
        <dbReference type="ARBA" id="ARBA00013255"/>
    </source>
</evidence>
<evidence type="ECO:0000256" key="13">
    <source>
        <dbReference type="PROSITE-ProRule" id="PRU00409"/>
    </source>
</evidence>
<name>A0ABY2M522_9LEPT</name>
<dbReference type="SMART" id="SM01209">
    <property type="entry name" value="GARS_A"/>
    <property type="match status" value="1"/>
</dbReference>
<feature type="domain" description="ATP-grasp" evidence="14">
    <location>
        <begin position="113"/>
        <end position="320"/>
    </location>
</feature>
<dbReference type="InterPro" id="IPR011054">
    <property type="entry name" value="Rudment_hybrid_motif"/>
</dbReference>
<evidence type="ECO:0000256" key="9">
    <source>
        <dbReference type="ARBA" id="ARBA00038345"/>
    </source>
</evidence>
<sequence length="425" mass="45964">MENKYKVLLLGSGGREHALADAISKSNSLESLKVFPGNGGFSSDILLSPNEISITDKSKFFDYIKSSKTNLVVVGPEDPLVNGIADWCDEIGVPCFGPSAYCAQVEGSKHFAKEMMKRAKVPTASFAVFTDHESAWSYAQKELLPLVVKADGLAAGKGVTVAFDLKEVKRALDEIFLESKFGQSGNKVVIESFLEGEEASLFVITDGERYMCLPAAQDHKRAYDGDIGPNTGGMGAYAPAPIVTDAVLTKVKSLIIEPMLGDFKRSGHPYKGLLYVGLMITKEGEPNVVEFNCRFGDPETQCVLRLIDEDILPIFYASATGNLPERNLKLKQGSSAVVVLAAKGYPDSPEKGMTLEIPPNEGNVVVYHAGTKKENSAILANGGRILGITSFGDSLKNAIDECYVFLGKIKAPNTFYRKDIGRRAL</sequence>
<dbReference type="EC" id="6.3.4.13" evidence="4 12"/>
<dbReference type="PANTHER" id="PTHR43472:SF1">
    <property type="entry name" value="PHOSPHORIBOSYLAMINE--GLYCINE LIGASE, CHLOROPLASTIC"/>
    <property type="match status" value="1"/>
</dbReference>
<keyword evidence="8 13" id="KW-0067">ATP-binding</keyword>
<comment type="catalytic activity">
    <reaction evidence="12">
        <text>5-phospho-beta-D-ribosylamine + glycine + ATP = N(1)-(5-phospho-beta-D-ribosyl)glycinamide + ADP + phosphate + H(+)</text>
        <dbReference type="Rhea" id="RHEA:17453"/>
        <dbReference type="ChEBI" id="CHEBI:15378"/>
        <dbReference type="ChEBI" id="CHEBI:30616"/>
        <dbReference type="ChEBI" id="CHEBI:43474"/>
        <dbReference type="ChEBI" id="CHEBI:57305"/>
        <dbReference type="ChEBI" id="CHEBI:58681"/>
        <dbReference type="ChEBI" id="CHEBI:143788"/>
        <dbReference type="ChEBI" id="CHEBI:456216"/>
        <dbReference type="EC" id="6.3.4.13"/>
    </reaction>
</comment>
<evidence type="ECO:0000256" key="2">
    <source>
        <dbReference type="ARBA" id="ARBA00001946"/>
    </source>
</evidence>